<dbReference type="STRING" id="29170.A0A368GEG0"/>
<proteinExistence type="predicted"/>
<dbReference type="SMART" id="SM00604">
    <property type="entry name" value="MD"/>
    <property type="match status" value="1"/>
</dbReference>
<feature type="disulfide bond" evidence="1">
    <location>
        <begin position="196"/>
        <end position="205"/>
    </location>
</feature>
<evidence type="ECO:0000313" key="4">
    <source>
        <dbReference type="Proteomes" id="UP000252519"/>
    </source>
</evidence>
<gene>
    <name evidence="3" type="ORF">ANCCAN_12867</name>
</gene>
<dbReference type="CDD" id="cd00055">
    <property type="entry name" value="EGF_Lam"/>
    <property type="match status" value="1"/>
</dbReference>
<dbReference type="AlphaFoldDB" id="A0A368GEG0"/>
<keyword evidence="1" id="KW-0245">EGF-like domain</keyword>
<dbReference type="EMBL" id="JOJR01000247">
    <property type="protein sequence ID" value="RCN41187.1"/>
    <property type="molecule type" value="Genomic_DNA"/>
</dbReference>
<keyword evidence="1" id="KW-1015">Disulfide bond</keyword>
<dbReference type="PANTHER" id="PTHR47324:SF3">
    <property type="entry name" value="EGF-LIKE DOMAIN-CONTAINING PROTEIN"/>
    <property type="match status" value="1"/>
</dbReference>
<dbReference type="Gene3D" id="2.10.25.10">
    <property type="entry name" value="Laminin"/>
    <property type="match status" value="1"/>
</dbReference>
<feature type="non-terminal residue" evidence="3">
    <location>
        <position position="1"/>
    </location>
</feature>
<dbReference type="InterPro" id="IPR006582">
    <property type="entry name" value="MD_domain"/>
</dbReference>
<protein>
    <submittedName>
        <fullName evidence="3">EGF-like domain protein</fullName>
    </submittedName>
</protein>
<dbReference type="PROSITE" id="PS00022">
    <property type="entry name" value="EGF_1"/>
    <property type="match status" value="1"/>
</dbReference>
<organism evidence="3 4">
    <name type="scientific">Ancylostoma caninum</name>
    <name type="common">Dog hookworm</name>
    <dbReference type="NCBI Taxonomy" id="29170"/>
    <lineage>
        <taxon>Eukaryota</taxon>
        <taxon>Metazoa</taxon>
        <taxon>Ecdysozoa</taxon>
        <taxon>Nematoda</taxon>
        <taxon>Chromadorea</taxon>
        <taxon>Rhabditida</taxon>
        <taxon>Rhabditina</taxon>
        <taxon>Rhabditomorpha</taxon>
        <taxon>Strongyloidea</taxon>
        <taxon>Ancylostomatidae</taxon>
        <taxon>Ancylostomatinae</taxon>
        <taxon>Ancylostoma</taxon>
    </lineage>
</organism>
<comment type="caution">
    <text evidence="1">Lacks conserved residue(s) required for the propagation of feature annotation.</text>
</comment>
<evidence type="ECO:0000256" key="1">
    <source>
        <dbReference type="PROSITE-ProRule" id="PRU00076"/>
    </source>
</evidence>
<dbReference type="PROSITE" id="PS01186">
    <property type="entry name" value="EGF_2"/>
    <property type="match status" value="2"/>
</dbReference>
<dbReference type="PANTHER" id="PTHR47324">
    <property type="entry name" value="PROTEIN IRG-7-RELATED"/>
    <property type="match status" value="1"/>
</dbReference>
<evidence type="ECO:0000313" key="3">
    <source>
        <dbReference type="EMBL" id="RCN41187.1"/>
    </source>
</evidence>
<comment type="caution">
    <text evidence="3">The sequence shown here is derived from an EMBL/GenBank/DDBJ whole genome shotgun (WGS) entry which is preliminary data.</text>
</comment>
<feature type="domain" description="EGF-like" evidence="2">
    <location>
        <begin position="174"/>
        <end position="206"/>
    </location>
</feature>
<dbReference type="PROSITE" id="PS50026">
    <property type="entry name" value="EGF_3"/>
    <property type="match status" value="1"/>
</dbReference>
<dbReference type="OrthoDB" id="5851513at2759"/>
<evidence type="ECO:0000259" key="2">
    <source>
        <dbReference type="PROSITE" id="PS50026"/>
    </source>
</evidence>
<dbReference type="Proteomes" id="UP000252519">
    <property type="component" value="Unassembled WGS sequence"/>
</dbReference>
<keyword evidence="4" id="KW-1185">Reference proteome</keyword>
<accession>A0A368GEG0</accession>
<dbReference type="InterPro" id="IPR002049">
    <property type="entry name" value="LE_dom"/>
</dbReference>
<reference evidence="3 4" key="1">
    <citation type="submission" date="2014-10" db="EMBL/GenBank/DDBJ databases">
        <title>Draft genome of the hookworm Ancylostoma caninum.</title>
        <authorList>
            <person name="Mitreva M."/>
        </authorList>
    </citation>
    <scope>NUCLEOTIDE SEQUENCE [LARGE SCALE GENOMIC DNA]</scope>
    <source>
        <strain evidence="3 4">Baltimore</strain>
    </source>
</reference>
<dbReference type="InterPro" id="IPR053295">
    <property type="entry name" value="Innate_immunity_reg"/>
</dbReference>
<dbReference type="InterPro" id="IPR000742">
    <property type="entry name" value="EGF"/>
</dbReference>
<sequence>LRSGCGAVQGSKTESGITVYYHILVHTDHTNTEINSRVVSGATSFYYEVQGSLLGISEDERTFAAVETKFFTDVSLATHRNDITLSVHELKSNFGVHLSSTIFRGYITTSVSNRSELISLLQSVPTVALAYVAPTDSIPSRPISSLFQSNADIQCAGDGIPLPNNTCLCPPYSSGSKCENVQCQNFGIWSGSRCACPPGYYSKFCENRGFRPAVENDIDFSGRSLVIFFSLATSMQQDFQSFRANLATMVNGMQASNNDIVSYVFYGFVLTNTNVLTYFIGGGRQLSSLNLIFDAIVFSPPAQQQPFLYQIMKAPFAYSNPVSFSNVLVFVDSGAGDATAPNDLFSANTPEQQLISSVKIWHNKLTFIVTQTSANPIDTSGDDFDVYRRLAESTHGDLFVIDKNEIPVIMTKVLANYQHKMENLAVRYRFNCNEMKMFGIPAEYDTSTQIRVLLTVDKNDGNPLAFERPYVTDMNNLELSYTSRGRYYALYDLPHGMNNIRVLSITPGLVCSLRVFFASANTMLLSHTNNPKMDIGFPVAYKNIPQLATGRPVGFSNFNYVEIRQFDSRTGFPLSVSTRGYRRGGDSTYTYEFDNLSDCTPGPFIQQVEIYYQGGVATRVLPGYCALPGPPVAPNRRVMTAKSDVGDNGSQCAEMNLNAITDPRQHEFRQIVFAVENSAAMNNAAFILGQNIDMIIAQMNKGKPERQFSLVLFDDKDIRFVSSTYDADLFLNQFSDAMLEVMNNKITLSTSRSLDVVAKVPEISILSPTILYLFTSSPSAPSAATTNSLTRNLQVNVFTMRDGSNVLINDDLTYHQRSSGGRNLPVTNDGLPNLQDLLTSSLYENSIILDKVAQDCSASVSFKFNVEDVASAMVINVVGLDVETANMVLFSDPNGNHINVMAYGTYLDRNTVTFSIDPRAFAYWTNPWSLSVKTTSGPCFVQVRVVSPITIIPGFTADAADDFPEDSPFSNRGSEHRAYAVFHVPSTSYVVNQLGVSSASVNEPWLDSNGLRTYTVGPRDINSCSYQYISVNFVMPSSTLVRLEVYGSTEKNAVFQRTFYFEQLYIYPSVCNYGSVDMNGECVCSDGYTGQFCDQPLCQNGGTNSLSVCVCSTGFYGSLCESQIPWYWSTSTPMVNTKMTTIAHHSTTSGSAGAMLYYVPILALVLLH</sequence>
<name>A0A368GEG0_ANCCA</name>